<evidence type="ECO:0000256" key="1">
    <source>
        <dbReference type="SAM" id="Phobius"/>
    </source>
</evidence>
<keyword evidence="1" id="KW-0472">Membrane</keyword>
<reference evidence="3 4" key="1">
    <citation type="submission" date="2019-06" db="EMBL/GenBank/DDBJ databases">
        <title>Aeromicrobium sp. nov., isolated from a maize field.</title>
        <authorList>
            <person name="Lin S.-Y."/>
            <person name="Tsai C.-F."/>
            <person name="Young C.-C."/>
        </authorList>
    </citation>
    <scope>NUCLEOTIDE SEQUENCE [LARGE SCALE GENOMIC DNA]</scope>
    <source>
        <strain evidence="3 4">CC-CFT486</strain>
    </source>
</reference>
<evidence type="ECO:0000259" key="2">
    <source>
        <dbReference type="Pfam" id="PF12158"/>
    </source>
</evidence>
<keyword evidence="1" id="KW-0812">Transmembrane</keyword>
<feature type="transmembrane region" description="Helical" evidence="1">
    <location>
        <begin position="112"/>
        <end position="136"/>
    </location>
</feature>
<comment type="caution">
    <text evidence="3">The sequence shown here is derived from an EMBL/GenBank/DDBJ whole genome shotgun (WGS) entry which is preliminary data.</text>
</comment>
<evidence type="ECO:0000313" key="4">
    <source>
        <dbReference type="Proteomes" id="UP000321571"/>
    </source>
</evidence>
<organism evidence="3 4">
    <name type="scientific">Aeromicrobium terrae</name>
    <dbReference type="NCBI Taxonomy" id="2498846"/>
    <lineage>
        <taxon>Bacteria</taxon>
        <taxon>Bacillati</taxon>
        <taxon>Actinomycetota</taxon>
        <taxon>Actinomycetes</taxon>
        <taxon>Propionibacteriales</taxon>
        <taxon>Nocardioidaceae</taxon>
        <taxon>Aeromicrobium</taxon>
    </lineage>
</organism>
<dbReference type="Pfam" id="PF12158">
    <property type="entry name" value="DUF3592"/>
    <property type="match status" value="1"/>
</dbReference>
<dbReference type="OrthoDB" id="4212335at2"/>
<keyword evidence="4" id="KW-1185">Reference proteome</keyword>
<keyword evidence="1" id="KW-1133">Transmembrane helix</keyword>
<name>A0A5C8NJS0_9ACTN</name>
<accession>A0A5C8NJS0</accession>
<dbReference type="EMBL" id="VDUX01000002">
    <property type="protein sequence ID" value="TXL62009.1"/>
    <property type="molecule type" value="Genomic_DNA"/>
</dbReference>
<dbReference type="RefSeq" id="WP_147684273.1">
    <property type="nucleotide sequence ID" value="NZ_VDUX01000002.1"/>
</dbReference>
<protein>
    <submittedName>
        <fullName evidence="3">DUF3592 domain-containing protein</fullName>
    </submittedName>
</protein>
<gene>
    <name evidence="3" type="ORF">FHP06_04660</name>
</gene>
<sequence length="138" mass="15077">MQTWQAILLITGVPVGLGLVFWTIATLRTRMTRDWVRTTGLVVDRRTGRADGGMPAIYPTFRWQDGHGNVHQRTSSVRASLGPAPGKQVPVLYDPIEPSRGIIDSYVQSGRIFYLVGGILLGLGLVAGLLATYLAWSI</sequence>
<dbReference type="Proteomes" id="UP000321571">
    <property type="component" value="Unassembled WGS sequence"/>
</dbReference>
<dbReference type="InterPro" id="IPR021994">
    <property type="entry name" value="DUF3592"/>
</dbReference>
<feature type="transmembrane region" description="Helical" evidence="1">
    <location>
        <begin position="6"/>
        <end position="27"/>
    </location>
</feature>
<feature type="domain" description="DUF3592" evidence="2">
    <location>
        <begin position="38"/>
        <end position="105"/>
    </location>
</feature>
<evidence type="ECO:0000313" key="3">
    <source>
        <dbReference type="EMBL" id="TXL62009.1"/>
    </source>
</evidence>
<dbReference type="AlphaFoldDB" id="A0A5C8NJS0"/>
<proteinExistence type="predicted"/>